<evidence type="ECO:0000313" key="1">
    <source>
        <dbReference type="EMBL" id="KAK8883737.1"/>
    </source>
</evidence>
<proteinExistence type="predicted"/>
<protein>
    <recommendedName>
        <fullName evidence="3">SHSP domain-containing protein</fullName>
    </recommendedName>
</protein>
<gene>
    <name evidence="1" type="ORF">M9Y10_042835</name>
</gene>
<evidence type="ECO:0008006" key="3">
    <source>
        <dbReference type="Google" id="ProtNLM"/>
    </source>
</evidence>
<dbReference type="EMBL" id="JAPFFF010000008">
    <property type="protein sequence ID" value="KAK8883737.1"/>
    <property type="molecule type" value="Genomic_DNA"/>
</dbReference>
<sequence length="241" mass="28633">MEIGNDKKETDLEKEIRYWGQEFEKITEDINKLLQNENDLYKQQLGEITKNHQQKLLLLDKWKENSEVSIEKDRELKIQYFTEDCKLKKAEIPTFMKQSIQKHFSRLKNEFADVFDLFLQQDIPFINEFSVDEEESTYEVDLSKHHFLSPNEIKKDENKIKNYELGFNNEYIIVDDELKSNSQSFHLESDASIQFEHMSPIKGKITSINYHHSTIDFLPYNSSQPITFSLQALNARIIKIK</sequence>
<accession>A0ABR2JYE4</accession>
<comment type="caution">
    <text evidence="1">The sequence shown here is derived from an EMBL/GenBank/DDBJ whole genome shotgun (WGS) entry which is preliminary data.</text>
</comment>
<dbReference type="Proteomes" id="UP001470230">
    <property type="component" value="Unassembled WGS sequence"/>
</dbReference>
<keyword evidence="2" id="KW-1185">Reference proteome</keyword>
<reference evidence="1 2" key="1">
    <citation type="submission" date="2024-04" db="EMBL/GenBank/DDBJ databases">
        <title>Tritrichomonas musculus Genome.</title>
        <authorList>
            <person name="Alves-Ferreira E."/>
            <person name="Grigg M."/>
            <person name="Lorenzi H."/>
            <person name="Galac M."/>
        </authorList>
    </citation>
    <scope>NUCLEOTIDE SEQUENCE [LARGE SCALE GENOMIC DNA]</scope>
    <source>
        <strain evidence="1 2">EAF2021</strain>
    </source>
</reference>
<evidence type="ECO:0000313" key="2">
    <source>
        <dbReference type="Proteomes" id="UP001470230"/>
    </source>
</evidence>
<name>A0ABR2JYE4_9EUKA</name>
<organism evidence="1 2">
    <name type="scientific">Tritrichomonas musculus</name>
    <dbReference type="NCBI Taxonomy" id="1915356"/>
    <lineage>
        <taxon>Eukaryota</taxon>
        <taxon>Metamonada</taxon>
        <taxon>Parabasalia</taxon>
        <taxon>Tritrichomonadida</taxon>
        <taxon>Tritrichomonadidae</taxon>
        <taxon>Tritrichomonas</taxon>
    </lineage>
</organism>